<dbReference type="Gene3D" id="1.10.260.40">
    <property type="entry name" value="lambda repressor-like DNA-binding domains"/>
    <property type="match status" value="1"/>
</dbReference>
<organism evidence="2 3">
    <name type="scientific">Candidatus Enterococcus lemimoniae</name>
    <dbReference type="NCBI Taxonomy" id="1834167"/>
    <lineage>
        <taxon>Bacteria</taxon>
        <taxon>Bacillati</taxon>
        <taxon>Bacillota</taxon>
        <taxon>Bacilli</taxon>
        <taxon>Lactobacillales</taxon>
        <taxon>Enterococcaceae</taxon>
        <taxon>Enterococcus</taxon>
    </lineage>
</organism>
<evidence type="ECO:0000313" key="2">
    <source>
        <dbReference type="EMBL" id="WYJ87275.1"/>
    </source>
</evidence>
<dbReference type="Pfam" id="PF01381">
    <property type="entry name" value="HTH_3"/>
    <property type="match status" value="1"/>
</dbReference>
<dbReference type="SMART" id="SM00530">
    <property type="entry name" value="HTH_XRE"/>
    <property type="match status" value="1"/>
</dbReference>
<dbReference type="EMBL" id="CP147248">
    <property type="protein sequence ID" value="WYJ87275.1"/>
    <property type="molecule type" value="Genomic_DNA"/>
</dbReference>
<reference evidence="2 3" key="2">
    <citation type="submission" date="2024-03" db="EMBL/GenBank/DDBJ databases">
        <title>The Genome Sequence of Enterococcus sp. DIV0727d.</title>
        <authorList>
            <consortium name="The Broad Institute Genomics Platform"/>
            <consortium name="The Broad Institute Microbial Omics Core"/>
            <consortium name="The Broad Institute Genomic Center for Infectious Diseases"/>
            <person name="Earl A."/>
            <person name="Manson A."/>
            <person name="Gilmore M."/>
            <person name="Schwartman J."/>
            <person name="Shea T."/>
            <person name="Abouelleil A."/>
            <person name="Cao P."/>
            <person name="Chapman S."/>
            <person name="Cusick C."/>
            <person name="Young S."/>
            <person name="Neafsey D."/>
            <person name="Nusbaum C."/>
            <person name="Birren B."/>
        </authorList>
    </citation>
    <scope>NUCLEOTIDE SEQUENCE [LARGE SCALE GENOMIC DNA]</scope>
    <source>
        <strain evidence="2 3">12C11_DIV0727</strain>
    </source>
</reference>
<accession>A0ABZ2T7B4</accession>
<dbReference type="InterPro" id="IPR001387">
    <property type="entry name" value="Cro/C1-type_HTH"/>
</dbReference>
<feature type="domain" description="HTH cro/C1-type" evidence="1">
    <location>
        <begin position="12"/>
        <end position="57"/>
    </location>
</feature>
<reference evidence="3" key="1">
    <citation type="submission" date="2017-05" db="EMBL/GenBank/DDBJ databases">
        <title>The Genome Sequence of EEnterococcus faecalis 9F2_4866.</title>
        <authorList>
            <consortium name="The Broad Institute Genomics Platform"/>
            <consortium name="The Broad Institute Genomic Center for Infectious Diseases"/>
            <person name="Earl A."/>
            <person name="Manson A."/>
            <person name="Schwartman J."/>
            <person name="Gilmore M."/>
            <person name="Abouelleil A."/>
            <person name="Cao P."/>
            <person name="Chapman S."/>
            <person name="Cusick C."/>
            <person name="Shea T."/>
            <person name="Young S."/>
            <person name="Neafsey D."/>
            <person name="Nusbaum C."/>
            <person name="Birren B."/>
        </authorList>
    </citation>
    <scope>NUCLEOTIDE SEQUENCE [LARGE SCALE GENOMIC DNA]</scope>
    <source>
        <strain evidence="3">12C11_DIV0727</strain>
    </source>
</reference>
<evidence type="ECO:0000259" key="1">
    <source>
        <dbReference type="PROSITE" id="PS50943"/>
    </source>
</evidence>
<protein>
    <recommendedName>
        <fullName evidence="1">HTH cro/C1-type domain-containing protein</fullName>
    </recommendedName>
</protein>
<dbReference type="PROSITE" id="PS50943">
    <property type="entry name" value="HTH_CROC1"/>
    <property type="match status" value="1"/>
</dbReference>
<sequence length="279" mass="32865">MKPNKKKVANRIREIRTNLGYSMEEFGKLIGNSPRSSVNNWEKGVSIPKRDKLEKIALLGKMMPDQILYGRADEYLYDLIEQNFDVKLSDSILFSIFEAIPPAKRTYDDMMWLAVAKYVLDNGTYGKRVGHLVYTSMLGMPNLYAGRYKDDFIEQSENHNQLEIMYYIYAEVEKNRLHVIPFSLNDKNSNLFFEFPMYIENEGEHQVFTKNFGEIGLTLEGSYIIYYGIDKDKEMEDIRSFQYNEKENNYVISEMNDSIYLELFKDELEKEIVQIKNRV</sequence>
<dbReference type="Proteomes" id="UP000195080">
    <property type="component" value="Chromosome"/>
</dbReference>
<dbReference type="InterPro" id="IPR010982">
    <property type="entry name" value="Lambda_DNA-bd_dom_sf"/>
</dbReference>
<evidence type="ECO:0000313" key="3">
    <source>
        <dbReference type="Proteomes" id="UP000195080"/>
    </source>
</evidence>
<name>A0ABZ2T7B4_9ENTE</name>
<proteinExistence type="predicted"/>
<keyword evidence="3" id="KW-1185">Reference proteome</keyword>
<gene>
    <name evidence="2" type="ORF">A5866_002370</name>
</gene>
<dbReference type="CDD" id="cd00093">
    <property type="entry name" value="HTH_XRE"/>
    <property type="match status" value="1"/>
</dbReference>
<dbReference type="RefSeq" id="WP_086445298.1">
    <property type="nucleotide sequence ID" value="NZ_CP147248.1"/>
</dbReference>
<dbReference type="SUPFAM" id="SSF47413">
    <property type="entry name" value="lambda repressor-like DNA-binding domains"/>
    <property type="match status" value="1"/>
</dbReference>